<dbReference type="Gene3D" id="3.30.750.24">
    <property type="entry name" value="STAS domain"/>
    <property type="match status" value="1"/>
</dbReference>
<dbReference type="AlphaFoldDB" id="A0A402CX53"/>
<dbReference type="PANTHER" id="PTHR33495:SF2">
    <property type="entry name" value="ANTI-SIGMA FACTOR ANTAGONIST TM_1081-RELATED"/>
    <property type="match status" value="1"/>
</dbReference>
<dbReference type="CDD" id="cd07043">
    <property type="entry name" value="STAS_anti-anti-sigma_factors"/>
    <property type="match status" value="1"/>
</dbReference>
<dbReference type="InterPro" id="IPR036513">
    <property type="entry name" value="STAS_dom_sf"/>
</dbReference>
<proteinExistence type="inferred from homology"/>
<reference evidence="3 4" key="1">
    <citation type="journal article" date="2019" name="Int. J. Syst. Evol. Microbiol.">
        <title>Capsulimonas corticalis gen. nov., sp. nov., an aerobic capsulated bacterium, of a novel bacterial order, Capsulimonadales ord. nov., of the class Armatimonadia of the phylum Armatimonadetes.</title>
        <authorList>
            <person name="Li J."/>
            <person name="Kudo C."/>
            <person name="Tonouchi A."/>
        </authorList>
    </citation>
    <scope>NUCLEOTIDE SEQUENCE [LARGE SCALE GENOMIC DNA]</scope>
    <source>
        <strain evidence="3 4">AX-7</strain>
    </source>
</reference>
<protein>
    <recommendedName>
        <fullName evidence="2">Anti-sigma factor antagonist</fullName>
    </recommendedName>
</protein>
<accession>A0A402CX53</accession>
<evidence type="ECO:0000313" key="3">
    <source>
        <dbReference type="EMBL" id="BDI34341.1"/>
    </source>
</evidence>
<dbReference type="PANTHER" id="PTHR33495">
    <property type="entry name" value="ANTI-SIGMA FACTOR ANTAGONIST TM_1081-RELATED-RELATED"/>
    <property type="match status" value="1"/>
</dbReference>
<dbReference type="NCBIfam" id="TIGR00377">
    <property type="entry name" value="ant_ant_sig"/>
    <property type="match status" value="1"/>
</dbReference>
<dbReference type="GO" id="GO:0043856">
    <property type="term" value="F:anti-sigma factor antagonist activity"/>
    <property type="evidence" value="ECO:0007669"/>
    <property type="project" value="InterPro"/>
</dbReference>
<dbReference type="RefSeq" id="WP_165864254.1">
    <property type="nucleotide sequence ID" value="NZ_AP025739.1"/>
</dbReference>
<dbReference type="Proteomes" id="UP000287394">
    <property type="component" value="Chromosome"/>
</dbReference>
<dbReference type="InterPro" id="IPR003658">
    <property type="entry name" value="Anti-sigma_ant"/>
</dbReference>
<organism evidence="3 4">
    <name type="scientific">Capsulimonas corticalis</name>
    <dbReference type="NCBI Taxonomy" id="2219043"/>
    <lineage>
        <taxon>Bacteria</taxon>
        <taxon>Bacillati</taxon>
        <taxon>Armatimonadota</taxon>
        <taxon>Armatimonadia</taxon>
        <taxon>Capsulimonadales</taxon>
        <taxon>Capsulimonadaceae</taxon>
        <taxon>Capsulimonas</taxon>
    </lineage>
</organism>
<name>A0A402CX53_9BACT</name>
<sequence>MSDLRLRTLHTCESTIITTRGDIDIATAPVLEKHLSALASQGRRHLVLNLSHTAYMDSSGLAAVMRTHKTLQHIGGEIAIIGCQPSVGRILNLVGFHHLFTVRDRSQRRPRGAAEAAPVVAPAH</sequence>
<comment type="similarity">
    <text evidence="1 2">Belongs to the anti-sigma-factor antagonist family.</text>
</comment>
<dbReference type="KEGG" id="ccot:CCAX7_63920"/>
<evidence type="ECO:0000256" key="2">
    <source>
        <dbReference type="RuleBase" id="RU003749"/>
    </source>
</evidence>
<dbReference type="SUPFAM" id="SSF52091">
    <property type="entry name" value="SpoIIaa-like"/>
    <property type="match status" value="1"/>
</dbReference>
<dbReference type="InterPro" id="IPR002645">
    <property type="entry name" value="STAS_dom"/>
</dbReference>
<dbReference type="PROSITE" id="PS50801">
    <property type="entry name" value="STAS"/>
    <property type="match status" value="1"/>
</dbReference>
<dbReference type="Pfam" id="PF01740">
    <property type="entry name" value="STAS"/>
    <property type="match status" value="1"/>
</dbReference>
<gene>
    <name evidence="3" type="ORF">CCAX7_63920</name>
</gene>
<evidence type="ECO:0000313" key="4">
    <source>
        <dbReference type="Proteomes" id="UP000287394"/>
    </source>
</evidence>
<keyword evidence="4" id="KW-1185">Reference proteome</keyword>
<evidence type="ECO:0000256" key="1">
    <source>
        <dbReference type="ARBA" id="ARBA00009013"/>
    </source>
</evidence>
<dbReference type="EMBL" id="AP025739">
    <property type="protein sequence ID" value="BDI34341.1"/>
    <property type="molecule type" value="Genomic_DNA"/>
</dbReference>